<feature type="region of interest" description="Disordered" evidence="13">
    <location>
        <begin position="384"/>
        <end position="408"/>
    </location>
</feature>
<evidence type="ECO:0000256" key="3">
    <source>
        <dbReference type="ARBA" id="ARBA00022679"/>
    </source>
</evidence>
<feature type="region of interest" description="Disordered" evidence="13">
    <location>
        <begin position="434"/>
        <end position="462"/>
    </location>
</feature>
<dbReference type="PROSITE" id="PS51158">
    <property type="entry name" value="ALPHA_KINASE"/>
    <property type="match status" value="1"/>
</dbReference>
<evidence type="ECO:0000256" key="2">
    <source>
        <dbReference type="ARBA" id="ARBA00022553"/>
    </source>
</evidence>
<evidence type="ECO:0000256" key="9">
    <source>
        <dbReference type="ARBA" id="ARBA00061584"/>
    </source>
</evidence>
<comment type="subunit">
    <text evidence="12">Monomer or homodimer.</text>
</comment>
<keyword evidence="16" id="KW-1185">Reference proteome</keyword>
<sequence>MCLLSTHTPVSSLVNKTADIMEDDLMFTMEEEGSAKRPPFQRSVPSQRASSLSDANASDDDDEDFICPILDDSARDICHYLKNLVYTRQLSNSLPKNNFLYKDAWKKAIEKAKARPDPWAEFHLEDIETEPCVRYRYNAVTGEWAQDQIHIKMAAQPFGKGAMRECFRAKKLSNFSHSSNWKSASNYVAKRYMETVDRNVYLEDVRLQMEAKLWGEEYNRHRPPKQVDIMQMCVVEMTDRPGKPFFHLEHYIEGKYIKYNSNSGFVRDDNIRLTPQAFSHFTFERSGHQLIVVDIQGVGDLYTDPQIHTEKGTDFGDGNLGVRGMALFFHSHMCNKICKSMGMTPFDLSPPENSQLDCTNKLLKSAETVLRGCEELCGSPRVRTMSGSRAPPLLSRLSETSSADESMSDVESIDPCSPLIFHCSPPAALGSMGKSPIGTCESDSGGDSGYPSERRSEGDPCDHVDGVTSDNFQDCFAGYFLAVKEKWSFYHSSRAHVHRPSCVATEVERLNALMQKKIGQSILGKVHLAMVRYHEAGRFCEKDEQWDQDSAMFHLERAALCGELEAIVALGQCYLQLPHHILPDMELEVPRNRMKGFKYLLLAAEAGDRSSMIIVARAFDTGVSLSADRSQDWGEAIHWYDTALNMTDYDEGGEFDGTQDEPRYLLLSREAEMYQVGGHNLTADPQRAGDLFTEAAEDAMAAMKGRLANQYYMKAEEAWALMEE</sequence>
<dbReference type="EC" id="2.7.11.20" evidence="10 12"/>
<evidence type="ECO:0000256" key="13">
    <source>
        <dbReference type="SAM" id="MobiDB-lite"/>
    </source>
</evidence>
<evidence type="ECO:0000256" key="11">
    <source>
        <dbReference type="ARBA" id="ARBA00067847"/>
    </source>
</evidence>
<dbReference type="SMART" id="SM00811">
    <property type="entry name" value="Alpha_kinase"/>
    <property type="match status" value="1"/>
</dbReference>
<dbReference type="SUPFAM" id="SSF56112">
    <property type="entry name" value="Protein kinase-like (PK-like)"/>
    <property type="match status" value="1"/>
</dbReference>
<keyword evidence="1 12" id="KW-0723">Serine/threonine-protein kinase</keyword>
<evidence type="ECO:0000256" key="6">
    <source>
        <dbReference type="ARBA" id="ARBA00022837"/>
    </source>
</evidence>
<dbReference type="PIRSF" id="PIRSF038139">
    <property type="entry name" value="Elongation_factor_2_kinase"/>
    <property type="match status" value="1"/>
</dbReference>
<dbReference type="Pfam" id="PF02816">
    <property type="entry name" value="Alpha_kinase"/>
    <property type="match status" value="1"/>
</dbReference>
<dbReference type="InterPro" id="IPR047588">
    <property type="entry name" value="eEF2K_a_kinase_dom"/>
</dbReference>
<reference evidence="15" key="2">
    <citation type="submission" date="2025-09" db="UniProtKB">
        <authorList>
            <consortium name="Ensembl"/>
        </authorList>
    </citation>
    <scope>IDENTIFICATION</scope>
</reference>
<comment type="similarity">
    <text evidence="9 12">Belongs to the protein kinase superfamily. Alpha-type protein kinase family.</text>
</comment>
<dbReference type="Gene3D" id="3.30.200.20">
    <property type="entry name" value="Phosphorylase Kinase, domain 1"/>
    <property type="match status" value="2"/>
</dbReference>
<dbReference type="Gene3D" id="3.20.200.10">
    <property type="entry name" value="MHCK/EF2 kinase"/>
    <property type="match status" value="1"/>
</dbReference>
<dbReference type="Proteomes" id="UP000261420">
    <property type="component" value="Unplaced"/>
</dbReference>
<dbReference type="GO" id="GO:0031037">
    <property type="term" value="P:myosin II filament disassembly"/>
    <property type="evidence" value="ECO:0007669"/>
    <property type="project" value="TreeGrafter"/>
</dbReference>
<dbReference type="FunFam" id="3.30.200.20:FF:000230">
    <property type="entry name" value="Eukaryotic elongation factor 2 kinase"/>
    <property type="match status" value="1"/>
</dbReference>
<organism evidence="15 16">
    <name type="scientific">Seriola dumerili</name>
    <name type="common">Greater amberjack</name>
    <name type="synonym">Caranx dumerili</name>
    <dbReference type="NCBI Taxonomy" id="41447"/>
    <lineage>
        <taxon>Eukaryota</taxon>
        <taxon>Metazoa</taxon>
        <taxon>Chordata</taxon>
        <taxon>Craniata</taxon>
        <taxon>Vertebrata</taxon>
        <taxon>Euteleostomi</taxon>
        <taxon>Actinopterygii</taxon>
        <taxon>Neopterygii</taxon>
        <taxon>Teleostei</taxon>
        <taxon>Neoteleostei</taxon>
        <taxon>Acanthomorphata</taxon>
        <taxon>Carangaria</taxon>
        <taxon>Carangiformes</taxon>
        <taxon>Carangidae</taxon>
        <taxon>Seriola</taxon>
    </lineage>
</organism>
<evidence type="ECO:0000256" key="1">
    <source>
        <dbReference type="ARBA" id="ARBA00022527"/>
    </source>
</evidence>
<dbReference type="GO" id="GO:1903013">
    <property type="term" value="P:response to differentiation-inducing factor 1"/>
    <property type="evidence" value="ECO:0007669"/>
    <property type="project" value="TreeGrafter"/>
</dbReference>
<dbReference type="GO" id="GO:0004686">
    <property type="term" value="F:elongation factor-2 kinase activity"/>
    <property type="evidence" value="ECO:0007669"/>
    <property type="project" value="UniProtKB-UniRule"/>
</dbReference>
<protein>
    <recommendedName>
        <fullName evidence="11 12">Eukaryotic elongation factor 2 kinase</fullName>
        <ecNumber evidence="10 12">2.7.11.20</ecNumber>
    </recommendedName>
</protein>
<feature type="region of interest" description="Disordered" evidence="13">
    <location>
        <begin position="31"/>
        <end position="59"/>
    </location>
</feature>
<dbReference type="Gene3D" id="1.25.40.10">
    <property type="entry name" value="Tetratricopeptide repeat domain"/>
    <property type="match status" value="1"/>
</dbReference>
<reference evidence="15" key="1">
    <citation type="submission" date="2025-08" db="UniProtKB">
        <authorList>
            <consortium name="Ensembl"/>
        </authorList>
    </citation>
    <scope>IDENTIFICATION</scope>
</reference>
<keyword evidence="2" id="KW-0597">Phosphoprotein</keyword>
<evidence type="ECO:0000256" key="10">
    <source>
        <dbReference type="ARBA" id="ARBA00066872"/>
    </source>
</evidence>
<feature type="compositionally biased region" description="Basic and acidic residues" evidence="13">
    <location>
        <begin position="452"/>
        <end position="462"/>
    </location>
</feature>
<dbReference type="PANTHER" id="PTHR45992:SF2">
    <property type="entry name" value="EUKARYOTIC ELONGATION FACTOR 2 KINASE"/>
    <property type="match status" value="1"/>
</dbReference>
<proteinExistence type="inferred from homology"/>
<evidence type="ECO:0000256" key="4">
    <source>
        <dbReference type="ARBA" id="ARBA00022741"/>
    </source>
</evidence>
<evidence type="ECO:0000256" key="8">
    <source>
        <dbReference type="ARBA" id="ARBA00022860"/>
    </source>
</evidence>
<evidence type="ECO:0000313" key="15">
    <source>
        <dbReference type="Ensembl" id="ENSSDUP00000019496.1"/>
    </source>
</evidence>
<dbReference type="InterPro" id="IPR017400">
    <property type="entry name" value="eEF-2K"/>
</dbReference>
<dbReference type="AlphaFoldDB" id="A0A3B4ULE3"/>
<dbReference type="PANTHER" id="PTHR45992">
    <property type="entry name" value="EUKARYOTIC ELONGATION FACTOR 2 KINASE-RELATED"/>
    <property type="match status" value="1"/>
</dbReference>
<accession>A0A3B4ULE3</accession>
<dbReference type="InterPro" id="IPR051852">
    <property type="entry name" value="Alpha-type_PK"/>
</dbReference>
<comment type="activity regulation">
    <text evidence="12">Undergoes calcium/calmodulin-dependent intramolecular autophosphorylation, and this results in it becoming partially calcium/calmodulin-independent.</text>
</comment>
<dbReference type="Ensembl" id="ENSSDUT00000019843.1">
    <property type="protein sequence ID" value="ENSSDUP00000019496.1"/>
    <property type="gene ID" value="ENSSDUG00000014140.1"/>
</dbReference>
<keyword evidence="5 12" id="KW-0418">Kinase</keyword>
<name>A0A3B4ULE3_SERDU</name>
<dbReference type="GO" id="GO:0005509">
    <property type="term" value="F:calcium ion binding"/>
    <property type="evidence" value="ECO:0007669"/>
    <property type="project" value="UniProtKB-UniRule"/>
</dbReference>
<keyword evidence="3 12" id="KW-0808">Transferase</keyword>
<dbReference type="GeneTree" id="ENSGT00940000157839"/>
<comment type="catalytic activity">
    <reaction evidence="12">
        <text>[translation elongation factor 2] + ATP = [translation elongation factor 2]-phosphate + ADP + H(+)</text>
        <dbReference type="Rhea" id="RHEA:21436"/>
        <dbReference type="Rhea" id="RHEA-COMP:11268"/>
        <dbReference type="Rhea" id="RHEA-COMP:11269"/>
        <dbReference type="ChEBI" id="CHEBI:15378"/>
        <dbReference type="ChEBI" id="CHEBI:30616"/>
        <dbReference type="ChEBI" id="CHEBI:43176"/>
        <dbReference type="ChEBI" id="CHEBI:68546"/>
        <dbReference type="ChEBI" id="CHEBI:456216"/>
        <dbReference type="EC" id="2.7.11.20"/>
    </reaction>
</comment>
<dbReference type="CDD" id="cd16967">
    <property type="entry name" value="Alpha_kinase_eEF2K"/>
    <property type="match status" value="1"/>
</dbReference>
<evidence type="ECO:0000256" key="5">
    <source>
        <dbReference type="ARBA" id="ARBA00022777"/>
    </source>
</evidence>
<dbReference type="GO" id="GO:0005516">
    <property type="term" value="F:calmodulin binding"/>
    <property type="evidence" value="ECO:0007669"/>
    <property type="project" value="UniProtKB-UniRule"/>
</dbReference>
<dbReference type="FunFam" id="3.20.200.10:FF:000002">
    <property type="entry name" value="Eukaryotic elongation factor 2 kinase"/>
    <property type="match status" value="1"/>
</dbReference>
<evidence type="ECO:0000313" key="16">
    <source>
        <dbReference type="Proteomes" id="UP000261420"/>
    </source>
</evidence>
<dbReference type="GO" id="GO:0005524">
    <property type="term" value="F:ATP binding"/>
    <property type="evidence" value="ECO:0007669"/>
    <property type="project" value="UniProtKB-UniRule"/>
</dbReference>
<keyword evidence="7 12" id="KW-0067">ATP-binding</keyword>
<evidence type="ECO:0000256" key="12">
    <source>
        <dbReference type="PIRNR" id="PIRNR038139"/>
    </source>
</evidence>
<keyword evidence="8 12" id="KW-0112">Calmodulin-binding</keyword>
<keyword evidence="6 12" id="KW-0106">Calcium</keyword>
<evidence type="ECO:0000256" key="7">
    <source>
        <dbReference type="ARBA" id="ARBA00022840"/>
    </source>
</evidence>
<dbReference type="InterPro" id="IPR004166">
    <property type="entry name" value="a-kinase_dom"/>
</dbReference>
<dbReference type="SUPFAM" id="SSF81901">
    <property type="entry name" value="HCP-like"/>
    <property type="match status" value="1"/>
</dbReference>
<dbReference type="InterPro" id="IPR011009">
    <property type="entry name" value="Kinase-like_dom_sf"/>
</dbReference>
<keyword evidence="4 12" id="KW-0547">Nucleotide-binding</keyword>
<dbReference type="InterPro" id="IPR011990">
    <property type="entry name" value="TPR-like_helical_dom_sf"/>
</dbReference>
<feature type="domain" description="Alpha-type protein kinase" evidence="14">
    <location>
        <begin position="136"/>
        <end position="346"/>
    </location>
</feature>
<evidence type="ECO:0000259" key="14">
    <source>
        <dbReference type="PROSITE" id="PS51158"/>
    </source>
</evidence>
<dbReference type="FunFam" id="3.30.200.20:FF:000336">
    <property type="entry name" value="Eukaryotic elongation factor 2 kinase"/>
    <property type="match status" value="1"/>
</dbReference>